<protein>
    <recommendedName>
        <fullName evidence="3">Condensation domain-containing protein</fullName>
    </recommendedName>
</protein>
<proteinExistence type="predicted"/>
<keyword evidence="2" id="KW-1185">Reference proteome</keyword>
<dbReference type="PANTHER" id="PTHR42034">
    <property type="entry name" value="CHROMOSOME 7, WHOLE GENOME SHOTGUN SEQUENCE-RELATED"/>
    <property type="match status" value="1"/>
</dbReference>
<evidence type="ECO:0000313" key="2">
    <source>
        <dbReference type="Proteomes" id="UP000761534"/>
    </source>
</evidence>
<dbReference type="PANTHER" id="PTHR42034:SF1">
    <property type="entry name" value="CONDENSATION DOMAIN-CONTAINING PROTEIN"/>
    <property type="match status" value="1"/>
</dbReference>
<dbReference type="EMBL" id="SWFS01000515">
    <property type="protein sequence ID" value="KAA8899741.1"/>
    <property type="molecule type" value="Genomic_DNA"/>
</dbReference>
<organism evidence="1 2">
    <name type="scientific">Trichomonascus ciferrii</name>
    <dbReference type="NCBI Taxonomy" id="44093"/>
    <lineage>
        <taxon>Eukaryota</taxon>
        <taxon>Fungi</taxon>
        <taxon>Dikarya</taxon>
        <taxon>Ascomycota</taxon>
        <taxon>Saccharomycotina</taxon>
        <taxon>Dipodascomycetes</taxon>
        <taxon>Dipodascales</taxon>
        <taxon>Trichomonascaceae</taxon>
        <taxon>Trichomonascus</taxon>
        <taxon>Trichomonascus ciferrii complex</taxon>
    </lineage>
</organism>
<evidence type="ECO:0000313" key="1">
    <source>
        <dbReference type="EMBL" id="KAA8899741.1"/>
    </source>
</evidence>
<sequence length="450" mass="51270">MYTSDAMEWKEVRKGIWERPLDGLEGYFKVSADLAAAACEGREHYVVFSVLKVDLRMEDVVGSLKRAWTMMRHKLPHMASVVDNDRFVYDVISETSGLAKWLDATFVVADEHDSKELAGKHKPLTQAALYYLPKSSELAFRIHHHLIDGTGVLMFWHCFFTALASPADVAFGDEYKRLPPTMSHLLGFPRPPSQELCERAHQMFLEWAANIPAIGVPNRAGETPSKQPQTEQLLFSQQMTERLVQACKQRGVTVTSAVHAATILTMEKYADPNVKQSEYRTVCQFNLRSYLPAPYNSTDYAVSSYVGALPYNIDLPASFWDLTEDLNKYYKSAFKTDPDILELECELGRNVHRAFQQPEVQASPIPKDPIVSSLGVFENHMQRHYGDFITVNDFSMTVECILGMSTLFVYTFRDQLRLGYCFNDAFQDPNDIQTYLLEIQNILTQELQLD</sequence>
<dbReference type="Proteomes" id="UP000761534">
    <property type="component" value="Unassembled WGS sequence"/>
</dbReference>
<gene>
    <name evidence="1" type="ORF">TRICI_006306</name>
</gene>
<evidence type="ECO:0008006" key="3">
    <source>
        <dbReference type="Google" id="ProtNLM"/>
    </source>
</evidence>
<dbReference type="Gene3D" id="3.30.559.30">
    <property type="entry name" value="Nonribosomal peptide synthetase, condensation domain"/>
    <property type="match status" value="1"/>
</dbReference>
<dbReference type="Gene3D" id="3.30.559.10">
    <property type="entry name" value="Chloramphenicol acetyltransferase-like domain"/>
    <property type="match status" value="1"/>
</dbReference>
<dbReference type="OrthoDB" id="2548233at2759"/>
<name>A0A642UIF8_9ASCO</name>
<dbReference type="AlphaFoldDB" id="A0A642UIF8"/>
<comment type="caution">
    <text evidence="1">The sequence shown here is derived from an EMBL/GenBank/DDBJ whole genome shotgun (WGS) entry which is preliminary data.</text>
</comment>
<dbReference type="VEuPathDB" id="FungiDB:TRICI_006306"/>
<dbReference type="InterPro" id="IPR023213">
    <property type="entry name" value="CAT-like_dom_sf"/>
</dbReference>
<dbReference type="SUPFAM" id="SSF52777">
    <property type="entry name" value="CoA-dependent acyltransferases"/>
    <property type="match status" value="1"/>
</dbReference>
<accession>A0A642UIF8</accession>
<reference evidence="1" key="1">
    <citation type="journal article" date="2019" name="G3 (Bethesda)">
        <title>Genome Assemblies of Two Rare Opportunistic Yeast Pathogens: Diutina rugosa (syn. Candida rugosa) and Trichomonascus ciferrii (syn. Candida ciferrii).</title>
        <authorList>
            <person name="Mixao V."/>
            <person name="Saus E."/>
            <person name="Hansen A.P."/>
            <person name="Lass-Florl C."/>
            <person name="Gabaldon T."/>
        </authorList>
    </citation>
    <scope>NUCLEOTIDE SEQUENCE</scope>
    <source>
        <strain evidence="1">CBS 4856</strain>
    </source>
</reference>